<proteinExistence type="predicted"/>
<evidence type="ECO:0000313" key="1">
    <source>
        <dbReference type="EMBL" id="MUI12820.1"/>
    </source>
</evidence>
<dbReference type="Proteomes" id="UP000431684">
    <property type="component" value="Unassembled WGS sequence"/>
</dbReference>
<dbReference type="OrthoDB" id="8759475at2"/>
<protein>
    <submittedName>
        <fullName evidence="1">Uncharacterized protein</fullName>
    </submittedName>
</protein>
<accession>A0A6I3XE74</accession>
<comment type="caution">
    <text evidence="1">The sequence shown here is derived from an EMBL/GenBank/DDBJ whole genome shotgun (WGS) entry which is preliminary data.</text>
</comment>
<gene>
    <name evidence="1" type="ORF">GJV26_10165</name>
</gene>
<name>A0A6I3XE74_9BURK</name>
<dbReference type="RefSeq" id="WP_155708712.1">
    <property type="nucleotide sequence ID" value="NZ_BMWU01000013.1"/>
</dbReference>
<dbReference type="EMBL" id="WNWM01000002">
    <property type="protein sequence ID" value="MUI12820.1"/>
    <property type="molecule type" value="Genomic_DNA"/>
</dbReference>
<organism evidence="1 2">
    <name type="scientific">Pseudoduganella dura</name>
    <dbReference type="NCBI Taxonomy" id="321982"/>
    <lineage>
        <taxon>Bacteria</taxon>
        <taxon>Pseudomonadati</taxon>
        <taxon>Pseudomonadota</taxon>
        <taxon>Betaproteobacteria</taxon>
        <taxon>Burkholderiales</taxon>
        <taxon>Oxalobacteraceae</taxon>
        <taxon>Telluria group</taxon>
        <taxon>Pseudoduganella</taxon>
    </lineage>
</organism>
<evidence type="ECO:0000313" key="2">
    <source>
        <dbReference type="Proteomes" id="UP000431684"/>
    </source>
</evidence>
<reference evidence="1 2" key="1">
    <citation type="submission" date="2019-11" db="EMBL/GenBank/DDBJ databases">
        <title>Draft Genome Sequences of Six Type Strains of the Genus Massilia.</title>
        <authorList>
            <person name="Miess H."/>
            <person name="Frediansyah A."/>
            <person name="Goeker M."/>
            <person name="Gross H."/>
        </authorList>
    </citation>
    <scope>NUCLEOTIDE SEQUENCE [LARGE SCALE GENOMIC DNA]</scope>
    <source>
        <strain evidence="1 2">DSM 17513</strain>
    </source>
</reference>
<dbReference type="AlphaFoldDB" id="A0A6I3XE74"/>
<sequence>MSIDAARSFRHHVNRMSTLQAEVAPCFGNGIIDYAGLAQLGSRSGFDFTAAEARKVLAVRGELSDFEREIAVGGMLACGLPGAMHR</sequence>
<keyword evidence="2" id="KW-1185">Reference proteome</keyword>